<dbReference type="InterPro" id="IPR005743">
    <property type="entry name" value="GyrA"/>
</dbReference>
<dbReference type="InterPro" id="IPR013757">
    <property type="entry name" value="Topo_IIA_A_a_sf"/>
</dbReference>
<dbReference type="SUPFAM" id="SSF101904">
    <property type="entry name" value="GyrA/ParC C-terminal domain-like"/>
    <property type="match status" value="1"/>
</dbReference>
<feature type="active site" description="O-(5'-phospho-DNA)-tyrosine intermediate" evidence="8 9">
    <location>
        <position position="136"/>
    </location>
</feature>
<evidence type="ECO:0000259" key="11">
    <source>
        <dbReference type="PROSITE" id="PS52040"/>
    </source>
</evidence>
<dbReference type="EMBL" id="PYGD01000004">
    <property type="protein sequence ID" value="PSK92122.1"/>
    <property type="molecule type" value="Genomic_DNA"/>
</dbReference>
<dbReference type="SMART" id="SM00434">
    <property type="entry name" value="TOP4c"/>
    <property type="match status" value="1"/>
</dbReference>
<comment type="subcellular location">
    <subcellularLocation>
        <location evidence="8">Cytoplasm</location>
    </subcellularLocation>
</comment>
<dbReference type="Pfam" id="PF03989">
    <property type="entry name" value="DNA_gyraseA_C"/>
    <property type="match status" value="6"/>
</dbReference>
<dbReference type="GO" id="GO:0005524">
    <property type="term" value="F:ATP binding"/>
    <property type="evidence" value="ECO:0007669"/>
    <property type="project" value="UniProtKB-UniRule"/>
</dbReference>
<comment type="similarity">
    <text evidence="2 8">Belongs to the type II topoisomerase GyrA/ParC subunit family.</text>
</comment>
<dbReference type="HAMAP" id="MF_01897">
    <property type="entry name" value="GyrA"/>
    <property type="match status" value="1"/>
</dbReference>
<feature type="region of interest" description="Disordered" evidence="10">
    <location>
        <begin position="1"/>
        <end position="20"/>
    </location>
</feature>
<protein>
    <recommendedName>
        <fullName evidence="8">DNA gyrase subunit A</fullName>
        <ecNumber evidence="8">5.6.2.2</ecNumber>
    </recommendedName>
</protein>
<keyword evidence="13" id="KW-1185">Reference proteome</keyword>
<dbReference type="NCBIfam" id="NF004043">
    <property type="entry name" value="PRK05560.1"/>
    <property type="match status" value="1"/>
</dbReference>
<feature type="domain" description="Topo IIA-type catalytic" evidence="11">
    <location>
        <begin position="48"/>
        <end position="515"/>
    </location>
</feature>
<dbReference type="InterPro" id="IPR013760">
    <property type="entry name" value="Topo_IIA-like_dom_sf"/>
</dbReference>
<keyword evidence="5 8" id="KW-0799">Topoisomerase</keyword>
<keyword evidence="8" id="KW-0963">Cytoplasm</keyword>
<dbReference type="Proteomes" id="UP000240572">
    <property type="component" value="Unassembled WGS sequence"/>
</dbReference>
<dbReference type="FunFam" id="3.90.199.10:FF:000001">
    <property type="entry name" value="DNA gyrase subunit A"/>
    <property type="match status" value="1"/>
</dbReference>
<dbReference type="GO" id="GO:0003677">
    <property type="term" value="F:DNA binding"/>
    <property type="evidence" value="ECO:0007669"/>
    <property type="project" value="UniProtKB-UniRule"/>
</dbReference>
<keyword evidence="3 8" id="KW-0547">Nucleotide-binding</keyword>
<keyword evidence="7 8" id="KW-0413">Isomerase</keyword>
<accession>A0A2P8D4I9</accession>
<evidence type="ECO:0000256" key="3">
    <source>
        <dbReference type="ARBA" id="ARBA00022741"/>
    </source>
</evidence>
<dbReference type="CDD" id="cd00187">
    <property type="entry name" value="TOP4c"/>
    <property type="match status" value="1"/>
</dbReference>
<dbReference type="GO" id="GO:0005737">
    <property type="term" value="C:cytoplasm"/>
    <property type="evidence" value="ECO:0007669"/>
    <property type="project" value="UniProtKB-SubCell"/>
</dbReference>
<dbReference type="Gene3D" id="3.30.1360.40">
    <property type="match status" value="1"/>
</dbReference>
<dbReference type="FunFam" id="3.30.1360.40:FF:000002">
    <property type="entry name" value="DNA gyrase subunit A"/>
    <property type="match status" value="1"/>
</dbReference>
<comment type="miscellaneous">
    <text evidence="8">Few gyrases are as efficient as E.coli at forming negative supercoils. Not all organisms have 2 type II topoisomerases; in organisms with a single type II topoisomerase this enzyme also has to decatenate newly replicated chromosomes.</text>
</comment>
<dbReference type="NCBIfam" id="NF004044">
    <property type="entry name" value="PRK05561.1"/>
    <property type="match status" value="1"/>
</dbReference>
<keyword evidence="4 8" id="KW-0067">ATP-binding</keyword>
<dbReference type="GO" id="GO:0006261">
    <property type="term" value="P:DNA-templated DNA replication"/>
    <property type="evidence" value="ECO:0007669"/>
    <property type="project" value="UniProtKB-UniRule"/>
</dbReference>
<evidence type="ECO:0000313" key="13">
    <source>
        <dbReference type="Proteomes" id="UP000240572"/>
    </source>
</evidence>
<comment type="function">
    <text evidence="8">A type II topoisomerase that negatively supercoils closed circular double-stranded (ds) DNA in an ATP-dependent manner to modulate DNA topology and maintain chromosomes in an underwound state. Negative supercoiling favors strand separation, and DNA replication, transcription, recombination and repair, all of which involve strand separation. Also able to catalyze the interconversion of other topological isomers of dsDNA rings, including catenanes and knotted rings. Type II topoisomerases break and join 2 DNA strands simultaneously in an ATP-dependent manner.</text>
</comment>
<evidence type="ECO:0000256" key="2">
    <source>
        <dbReference type="ARBA" id="ARBA00008263"/>
    </source>
</evidence>
<dbReference type="InterPro" id="IPR002205">
    <property type="entry name" value="Topo_IIA_dom_A"/>
</dbReference>
<dbReference type="Pfam" id="PF00521">
    <property type="entry name" value="DNA_topoisoIV"/>
    <property type="match status" value="1"/>
</dbReference>
<evidence type="ECO:0000256" key="8">
    <source>
        <dbReference type="HAMAP-Rule" id="MF_01897"/>
    </source>
</evidence>
<dbReference type="InterPro" id="IPR013758">
    <property type="entry name" value="Topo_IIA_A/C_ab"/>
</dbReference>
<dbReference type="GO" id="GO:0009330">
    <property type="term" value="C:DNA topoisomerase type II (double strand cut, ATP-hydrolyzing) complex"/>
    <property type="evidence" value="ECO:0007669"/>
    <property type="project" value="TreeGrafter"/>
</dbReference>
<proteinExistence type="inferred from homology"/>
<dbReference type="PANTHER" id="PTHR43493:SF5">
    <property type="entry name" value="DNA GYRASE SUBUNIT A, CHLOROPLASTIC_MITOCHONDRIAL"/>
    <property type="match status" value="1"/>
</dbReference>
<comment type="subunit">
    <text evidence="8">Heterotetramer, composed of two GyrA and two GyrB chains. In the heterotetramer, GyrA contains the active site tyrosine that forms a transient covalent intermediate with DNA, while GyrB binds cofactors and catalyzes ATP hydrolysis.</text>
</comment>
<dbReference type="EC" id="5.6.2.2" evidence="8"/>
<gene>
    <name evidence="8" type="primary">gyrA</name>
    <name evidence="12" type="ORF">B0I18_104220</name>
</gene>
<dbReference type="FunFam" id="1.10.268.10:FF:000001">
    <property type="entry name" value="DNA gyrase subunit A"/>
    <property type="match status" value="1"/>
</dbReference>
<feature type="compositionally biased region" description="Low complexity" evidence="10">
    <location>
        <begin position="884"/>
        <end position="895"/>
    </location>
</feature>
<comment type="catalytic activity">
    <reaction evidence="1 8 9">
        <text>ATP-dependent breakage, passage and rejoining of double-stranded DNA.</text>
        <dbReference type="EC" id="5.6.2.2"/>
    </reaction>
</comment>
<sequence length="911" mass="101823">MDENNNEILPSEDGSNAPVNRITPVNIEEQMKSAYIDYSMSVIVGRALPDVRDGLKPVHRRVLFAMNELGMTHNKPHKKSARVVGEVLGKYHPHGDSSVYEAMVRMAQPWSMRYMMIDGQGNFGSQDGDMQAAMRYTEARLQRYAESMLEDLDKETVDFQLNFDDTLKEPTVLPTRIPQLLVNGSSGIAVGMATNMLPHNLGEVIDGCLAYIDNNEITIDELMKFVKAPDFPTGGIVYGVEGIKAGMHTGRGRVVLRGKVNVETTKSGKEQIVITEVPYQVSRDALTEKIGYLVNNKIIEGITHVGNESNKEGTRVVVELRRDAVAQVVINQLYKYSELQTSYGINNVALVKGRPKTLNLKDLISEFVSFRHEVVIRRTEYELREAEKRAHILEGYMKVIGTRDDLDRAIRIIRESKTPDDAREGLIGAFELSEIQARAILELRLRTLTGLEIDKIRAEYEELLKTINHLKAVLNSPEMQFDIIKEELEEVKKKFGDERRSEIQYLANEMRIEDLIEEEDVVITISHLGYIKRTSVADYRSQRRGGRGAMGGKTREEDYIEHLFIASTHHTLLFFTEKGRCFWLKVYEIPETDKNAKGRAIQNLIQIPQDDKIRTVVDVPRLDNEEFVNNHSIVLCTKQGIIKKTKLKDFSRPRQNGVNAITINEGDELLNVSLTDGESYIMMAVKSGRAISFPESKVRDTGRGAIGVYGIELDNEQDEVIGMICLPKEDISKQILVVSERGLGKRTPFLEPLAADASEEDKSKALSIKNEAGEETLYTLSYRITNRGGKGVKTINITDKTGSLVGLLAVDPKDDLMITCKSGVTIRMKVEHIREAGRATQGVKLINLDEGDAIAAIARIQEQEEDIEEEVAEGAENGMVIENGADAADDATPTTDTEDGEAEAPDAEPEA</sequence>
<dbReference type="PROSITE" id="PS52040">
    <property type="entry name" value="TOPO_IIA"/>
    <property type="match status" value="1"/>
</dbReference>
<name>A0A2P8D4I9_9BACT</name>
<evidence type="ECO:0000256" key="1">
    <source>
        <dbReference type="ARBA" id="ARBA00000185"/>
    </source>
</evidence>
<dbReference type="AlphaFoldDB" id="A0A2P8D4I9"/>
<keyword evidence="6 8" id="KW-0238">DNA-binding</keyword>
<organism evidence="12 13">
    <name type="scientific">Taibaiella chishuiensis</name>
    <dbReference type="NCBI Taxonomy" id="1434707"/>
    <lineage>
        <taxon>Bacteria</taxon>
        <taxon>Pseudomonadati</taxon>
        <taxon>Bacteroidota</taxon>
        <taxon>Chitinophagia</taxon>
        <taxon>Chitinophagales</taxon>
        <taxon>Chitinophagaceae</taxon>
        <taxon>Taibaiella</taxon>
    </lineage>
</organism>
<comment type="caution">
    <text evidence="12">The sequence shown here is derived from an EMBL/GenBank/DDBJ whole genome shotgun (WGS) entry which is preliminary data.</text>
</comment>
<dbReference type="InterPro" id="IPR035516">
    <property type="entry name" value="Gyrase/topoIV_suA_C"/>
</dbReference>
<dbReference type="Gene3D" id="1.10.268.10">
    <property type="entry name" value="Topoisomerase, domain 3"/>
    <property type="match status" value="1"/>
</dbReference>
<evidence type="ECO:0000256" key="5">
    <source>
        <dbReference type="ARBA" id="ARBA00023029"/>
    </source>
</evidence>
<dbReference type="Gene3D" id="2.120.10.90">
    <property type="entry name" value="DNA gyrase/topoisomerase IV, subunit A, C-terminal"/>
    <property type="match status" value="1"/>
</dbReference>
<evidence type="ECO:0000256" key="7">
    <source>
        <dbReference type="ARBA" id="ARBA00023235"/>
    </source>
</evidence>
<dbReference type="PANTHER" id="PTHR43493">
    <property type="entry name" value="DNA GYRASE/TOPOISOMERASE SUBUNIT A"/>
    <property type="match status" value="1"/>
</dbReference>
<dbReference type="GO" id="GO:0005694">
    <property type="term" value="C:chromosome"/>
    <property type="evidence" value="ECO:0007669"/>
    <property type="project" value="InterPro"/>
</dbReference>
<dbReference type="Gene3D" id="3.90.199.10">
    <property type="entry name" value="Topoisomerase II, domain 5"/>
    <property type="match status" value="1"/>
</dbReference>
<evidence type="ECO:0000256" key="10">
    <source>
        <dbReference type="SAM" id="MobiDB-lite"/>
    </source>
</evidence>
<reference evidence="12 13" key="1">
    <citation type="submission" date="2018-03" db="EMBL/GenBank/DDBJ databases">
        <title>Genomic Encyclopedia of Type Strains, Phase III (KMG-III): the genomes of soil and plant-associated and newly described type strains.</title>
        <authorList>
            <person name="Whitman W."/>
        </authorList>
    </citation>
    <scope>NUCLEOTIDE SEQUENCE [LARGE SCALE GENOMIC DNA]</scope>
    <source>
        <strain evidence="12 13">CGMCC 1.12700</strain>
    </source>
</reference>
<feature type="short sequence motif" description="GyrA-box" evidence="8">
    <location>
        <begin position="542"/>
        <end position="548"/>
    </location>
</feature>
<dbReference type="OrthoDB" id="9806486at2"/>
<evidence type="ECO:0000256" key="9">
    <source>
        <dbReference type="PROSITE-ProRule" id="PRU01384"/>
    </source>
</evidence>
<evidence type="ECO:0000256" key="4">
    <source>
        <dbReference type="ARBA" id="ARBA00022840"/>
    </source>
</evidence>
<dbReference type="GO" id="GO:0006265">
    <property type="term" value="P:DNA topological change"/>
    <property type="evidence" value="ECO:0007669"/>
    <property type="project" value="UniProtKB-UniRule"/>
</dbReference>
<dbReference type="NCBIfam" id="TIGR01063">
    <property type="entry name" value="gyrA"/>
    <property type="match status" value="1"/>
</dbReference>
<evidence type="ECO:0000313" key="12">
    <source>
        <dbReference type="EMBL" id="PSK92122.1"/>
    </source>
</evidence>
<dbReference type="SUPFAM" id="SSF56719">
    <property type="entry name" value="Type II DNA topoisomerase"/>
    <property type="match status" value="1"/>
</dbReference>
<feature type="compositionally biased region" description="Acidic residues" evidence="10">
    <location>
        <begin position="896"/>
        <end position="911"/>
    </location>
</feature>
<evidence type="ECO:0000256" key="6">
    <source>
        <dbReference type="ARBA" id="ARBA00023125"/>
    </source>
</evidence>
<feature type="region of interest" description="Disordered" evidence="10">
    <location>
        <begin position="881"/>
        <end position="911"/>
    </location>
</feature>
<dbReference type="InterPro" id="IPR050220">
    <property type="entry name" value="Type_II_DNA_Topoisomerases"/>
</dbReference>
<dbReference type="RefSeq" id="WP_106523186.1">
    <property type="nucleotide sequence ID" value="NZ_PYGD01000004.1"/>
</dbReference>
<dbReference type="InterPro" id="IPR006691">
    <property type="entry name" value="GyrA/parC_rep"/>
</dbReference>
<dbReference type="GO" id="GO:0034335">
    <property type="term" value="F:DNA negative supercoiling activity"/>
    <property type="evidence" value="ECO:0007669"/>
    <property type="project" value="UniProtKB-ARBA"/>
</dbReference>